<dbReference type="InterPro" id="IPR036388">
    <property type="entry name" value="WH-like_DNA-bd_sf"/>
</dbReference>
<feature type="domain" description="HTH luxR-type" evidence="4">
    <location>
        <begin position="79"/>
        <end position="144"/>
    </location>
</feature>
<sequence>MGTEEHTNVNAPIRLILQFEVDGNGTTLHKEVIVDLEPDASPSSANPIHVINRMTAAILQLLGQSTQRKESVQKEPTAEDIPFKGFTAREMDVLSHVMTGATNAEIAKSLGISPNTVKYHVKNILQKLHVKNRVELAIQFHQRSSSESRT</sequence>
<dbReference type="RefSeq" id="WP_274456986.1">
    <property type="nucleotide sequence ID" value="NZ_CP067097.1"/>
</dbReference>
<keyword evidence="3" id="KW-0804">Transcription</keyword>
<accession>A0ABT9XJL1</accession>
<protein>
    <submittedName>
        <fullName evidence="5">DNA-binding NarL/FixJ family response regulator</fullName>
    </submittedName>
</protein>
<comment type="caution">
    <text evidence="5">The sequence shown here is derived from an EMBL/GenBank/DDBJ whole genome shotgun (WGS) entry which is preliminary data.</text>
</comment>
<name>A0ABT9XJL1_9BACL</name>
<organism evidence="5 6">
    <name type="scientific">Alicyclobacillus cycloheptanicus</name>
    <dbReference type="NCBI Taxonomy" id="1457"/>
    <lineage>
        <taxon>Bacteria</taxon>
        <taxon>Bacillati</taxon>
        <taxon>Bacillota</taxon>
        <taxon>Bacilli</taxon>
        <taxon>Bacillales</taxon>
        <taxon>Alicyclobacillaceae</taxon>
        <taxon>Alicyclobacillus</taxon>
    </lineage>
</organism>
<evidence type="ECO:0000259" key="4">
    <source>
        <dbReference type="PROSITE" id="PS50043"/>
    </source>
</evidence>
<dbReference type="InterPro" id="IPR000792">
    <property type="entry name" value="Tscrpt_reg_LuxR_C"/>
</dbReference>
<dbReference type="InterPro" id="IPR016032">
    <property type="entry name" value="Sig_transdc_resp-reg_C-effctor"/>
</dbReference>
<reference evidence="5 6" key="1">
    <citation type="submission" date="2023-07" db="EMBL/GenBank/DDBJ databases">
        <title>Genomic Encyclopedia of Type Strains, Phase IV (KMG-IV): sequencing the most valuable type-strain genomes for metagenomic binning, comparative biology and taxonomic classification.</title>
        <authorList>
            <person name="Goeker M."/>
        </authorList>
    </citation>
    <scope>NUCLEOTIDE SEQUENCE [LARGE SCALE GENOMIC DNA]</scope>
    <source>
        <strain evidence="5 6">DSM 4006</strain>
    </source>
</reference>
<evidence type="ECO:0000313" key="5">
    <source>
        <dbReference type="EMBL" id="MDQ0189901.1"/>
    </source>
</evidence>
<gene>
    <name evidence="5" type="ORF">J2S03_001764</name>
</gene>
<dbReference type="EMBL" id="JAUSTP010000012">
    <property type="protein sequence ID" value="MDQ0189901.1"/>
    <property type="molecule type" value="Genomic_DNA"/>
</dbReference>
<dbReference type="GO" id="GO:0003677">
    <property type="term" value="F:DNA binding"/>
    <property type="evidence" value="ECO:0007669"/>
    <property type="project" value="UniProtKB-KW"/>
</dbReference>
<dbReference type="SMART" id="SM00421">
    <property type="entry name" value="HTH_LUXR"/>
    <property type="match status" value="1"/>
</dbReference>
<dbReference type="Gene3D" id="1.10.10.10">
    <property type="entry name" value="Winged helix-like DNA-binding domain superfamily/Winged helix DNA-binding domain"/>
    <property type="match status" value="1"/>
</dbReference>
<dbReference type="CDD" id="cd06170">
    <property type="entry name" value="LuxR_C_like"/>
    <property type="match status" value="1"/>
</dbReference>
<evidence type="ECO:0000313" key="6">
    <source>
        <dbReference type="Proteomes" id="UP001232973"/>
    </source>
</evidence>
<evidence type="ECO:0000256" key="1">
    <source>
        <dbReference type="ARBA" id="ARBA00023015"/>
    </source>
</evidence>
<dbReference type="PANTHER" id="PTHR44688">
    <property type="entry name" value="DNA-BINDING TRANSCRIPTIONAL ACTIVATOR DEVR_DOSR"/>
    <property type="match status" value="1"/>
</dbReference>
<evidence type="ECO:0000256" key="2">
    <source>
        <dbReference type="ARBA" id="ARBA00023125"/>
    </source>
</evidence>
<dbReference type="PRINTS" id="PR00038">
    <property type="entry name" value="HTHLUXR"/>
</dbReference>
<dbReference type="Pfam" id="PF00196">
    <property type="entry name" value="GerE"/>
    <property type="match status" value="1"/>
</dbReference>
<keyword evidence="2 5" id="KW-0238">DNA-binding</keyword>
<dbReference type="Proteomes" id="UP001232973">
    <property type="component" value="Unassembled WGS sequence"/>
</dbReference>
<keyword evidence="1" id="KW-0805">Transcription regulation</keyword>
<keyword evidence="6" id="KW-1185">Reference proteome</keyword>
<dbReference type="SUPFAM" id="SSF46894">
    <property type="entry name" value="C-terminal effector domain of the bipartite response regulators"/>
    <property type="match status" value="1"/>
</dbReference>
<dbReference type="PROSITE" id="PS00622">
    <property type="entry name" value="HTH_LUXR_1"/>
    <property type="match status" value="1"/>
</dbReference>
<proteinExistence type="predicted"/>
<dbReference type="PANTHER" id="PTHR44688:SF16">
    <property type="entry name" value="DNA-BINDING TRANSCRIPTIONAL ACTIVATOR DEVR_DOSR"/>
    <property type="match status" value="1"/>
</dbReference>
<dbReference type="PROSITE" id="PS50043">
    <property type="entry name" value="HTH_LUXR_2"/>
    <property type="match status" value="1"/>
</dbReference>
<evidence type="ECO:0000256" key="3">
    <source>
        <dbReference type="ARBA" id="ARBA00023163"/>
    </source>
</evidence>